<name>A0A813AC62_9DINO</name>
<dbReference type="Proteomes" id="UP000601435">
    <property type="component" value="Unassembled WGS sequence"/>
</dbReference>
<organism evidence="2 3">
    <name type="scientific">Symbiodinium necroappetens</name>
    <dbReference type="NCBI Taxonomy" id="1628268"/>
    <lineage>
        <taxon>Eukaryota</taxon>
        <taxon>Sar</taxon>
        <taxon>Alveolata</taxon>
        <taxon>Dinophyceae</taxon>
        <taxon>Suessiales</taxon>
        <taxon>Symbiodiniaceae</taxon>
        <taxon>Symbiodinium</taxon>
    </lineage>
</organism>
<evidence type="ECO:0000313" key="3">
    <source>
        <dbReference type="Proteomes" id="UP000601435"/>
    </source>
</evidence>
<comment type="caution">
    <text evidence="2">The sequence shown here is derived from an EMBL/GenBank/DDBJ whole genome shotgun (WGS) entry which is preliminary data.</text>
</comment>
<dbReference type="AlphaFoldDB" id="A0A813AC62"/>
<feature type="compositionally biased region" description="Low complexity" evidence="1">
    <location>
        <begin position="447"/>
        <end position="462"/>
    </location>
</feature>
<reference evidence="2" key="1">
    <citation type="submission" date="2021-02" db="EMBL/GenBank/DDBJ databases">
        <authorList>
            <person name="Dougan E. K."/>
            <person name="Rhodes N."/>
            <person name="Thang M."/>
            <person name="Chan C."/>
        </authorList>
    </citation>
    <scope>NUCLEOTIDE SEQUENCE</scope>
</reference>
<proteinExistence type="predicted"/>
<feature type="compositionally biased region" description="Pro residues" evidence="1">
    <location>
        <begin position="435"/>
        <end position="446"/>
    </location>
</feature>
<feature type="region of interest" description="Disordered" evidence="1">
    <location>
        <begin position="352"/>
        <end position="521"/>
    </location>
</feature>
<sequence>MATRCASVQCRFPFVAVSTCNLRARNFYEIVGAEPELVLQESLARLPALTSGLSIQVEVAIANNFQIGLRRVGVVVARLEDLSGNDVLAVKLPGHAGVLGDHEVRVELLPAADLAESIKEHEARLCAEAQRQAKIQQMLEEKHARLNVRRADIAHSCHLDKACELNSTVELSFRFPNGRQLRHRCPIDRTVSDLKRRLFGLLGDSDLWKPGVDDAAALELTMFPRRVLCDADMVSQIGDRAVVHVTESLEAVQAAGHSKAILDSVVYPAGLEEAITSSTHDCGLKKVVAVDQSTYTPDRSARISPVREEGLETLPFAELRRLALTLGLLAADIARAVDKPELLELITQHQRRAARHARVRTHENAERSNGAERRASSVSARVSSQLPHPGNRNRSSLSVGARDRRLDSTVATPAIRQADFVPRGSTHSTPSARLPRPPPGTAPGPVPRASARSAPRSATRSPPSHPERDEAPHMSRNPRSHAPRPQEPLRCAGQLMLGPVGMVGNNWTQQQRAGQRHRWGE</sequence>
<accession>A0A813AC62</accession>
<evidence type="ECO:0008006" key="4">
    <source>
        <dbReference type="Google" id="ProtNLM"/>
    </source>
</evidence>
<keyword evidence="3" id="KW-1185">Reference proteome</keyword>
<gene>
    <name evidence="2" type="ORF">SNEC2469_LOCUS27226</name>
</gene>
<dbReference type="EMBL" id="CAJNJA010056897">
    <property type="protein sequence ID" value="CAE7860372.1"/>
    <property type="molecule type" value="Genomic_DNA"/>
</dbReference>
<feature type="compositionally biased region" description="Basic and acidic residues" evidence="1">
    <location>
        <begin position="360"/>
        <end position="375"/>
    </location>
</feature>
<dbReference type="OrthoDB" id="422728at2759"/>
<evidence type="ECO:0000313" key="2">
    <source>
        <dbReference type="EMBL" id="CAE7860372.1"/>
    </source>
</evidence>
<protein>
    <recommendedName>
        <fullName evidence="4">UBX domain-containing protein</fullName>
    </recommendedName>
</protein>
<evidence type="ECO:0000256" key="1">
    <source>
        <dbReference type="SAM" id="MobiDB-lite"/>
    </source>
</evidence>